<protein>
    <submittedName>
        <fullName evidence="1">Uncharacterized protein</fullName>
    </submittedName>
</protein>
<reference evidence="1 2" key="1">
    <citation type="submission" date="2019-09" db="EMBL/GenBank/DDBJ databases">
        <title>Draft genome sequence of Bacillus sp. JC-7.</title>
        <authorList>
            <person name="Tanaka N."/>
            <person name="Shiwa Y."/>
            <person name="Fujita N."/>
            <person name="Tanasupawat S."/>
        </authorList>
    </citation>
    <scope>NUCLEOTIDE SEQUENCE [LARGE SCALE GENOMIC DNA]</scope>
    <source>
        <strain evidence="1 2">JC-7</strain>
    </source>
</reference>
<name>A0A5J4JJW4_9BACI</name>
<dbReference type="Proteomes" id="UP000391919">
    <property type="component" value="Unassembled WGS sequence"/>
</dbReference>
<gene>
    <name evidence="1" type="ORF">BpJC7_22780</name>
</gene>
<proteinExistence type="predicted"/>
<comment type="caution">
    <text evidence="1">The sequence shown here is derived from an EMBL/GenBank/DDBJ whole genome shotgun (WGS) entry which is preliminary data.</text>
</comment>
<evidence type="ECO:0000313" key="2">
    <source>
        <dbReference type="Proteomes" id="UP000391919"/>
    </source>
</evidence>
<dbReference type="AlphaFoldDB" id="A0A5J4JJW4"/>
<evidence type="ECO:0000313" key="1">
    <source>
        <dbReference type="EMBL" id="GER70975.1"/>
    </source>
</evidence>
<accession>A0A5J4JJW4</accession>
<dbReference type="EMBL" id="BKZQ01000032">
    <property type="protein sequence ID" value="GER70975.1"/>
    <property type="molecule type" value="Genomic_DNA"/>
</dbReference>
<sequence>MEPVRVGRIIEKEYVKNILTRLSLKELSLIKDKKDPARFVCNTVKIKYVFLIRIMFGFNIFQKEPGIYAAEVGQMACPGCILANKKLPVHDVNEMERSAAF</sequence>
<organism evidence="1 2">
    <name type="scientific">Weizmannia acidilactici</name>
    <dbReference type="NCBI Taxonomy" id="2607726"/>
    <lineage>
        <taxon>Bacteria</taxon>
        <taxon>Bacillati</taxon>
        <taxon>Bacillota</taxon>
        <taxon>Bacilli</taxon>
        <taxon>Bacillales</taxon>
        <taxon>Bacillaceae</taxon>
        <taxon>Heyndrickxia</taxon>
    </lineage>
</organism>
<keyword evidence="2" id="KW-1185">Reference proteome</keyword>